<comment type="catalytic activity">
    <reaction evidence="1">
        <text>2 a phenolic donor + H2O2 = 2 a phenolic radical donor + 2 H2O</text>
        <dbReference type="Rhea" id="RHEA:56136"/>
        <dbReference type="ChEBI" id="CHEBI:15377"/>
        <dbReference type="ChEBI" id="CHEBI:16240"/>
        <dbReference type="ChEBI" id="CHEBI:139520"/>
        <dbReference type="ChEBI" id="CHEBI:139521"/>
        <dbReference type="EC" id="1.11.1.7"/>
    </reaction>
</comment>
<keyword evidence="3" id="KW-0575">Peroxidase</keyword>
<feature type="binding site" evidence="9">
    <location>
        <position position="48"/>
    </location>
    <ligand>
        <name>Ca(2+)</name>
        <dbReference type="ChEBI" id="CHEBI:29108"/>
        <label>1</label>
    </ligand>
</feature>
<comment type="caution">
    <text evidence="12">The sequence shown here is derived from an EMBL/GenBank/DDBJ whole genome shotgun (WGS) entry which is preliminary data.</text>
</comment>
<evidence type="ECO:0000313" key="13">
    <source>
        <dbReference type="Proteomes" id="UP001234787"/>
    </source>
</evidence>
<dbReference type="PANTHER" id="PTHR31517:SF51">
    <property type="entry name" value="PEROXIDASE 55"/>
    <property type="match status" value="1"/>
</dbReference>
<evidence type="ECO:0000259" key="11">
    <source>
        <dbReference type="PROSITE" id="PS50873"/>
    </source>
</evidence>
<dbReference type="Gene3D" id="1.10.420.10">
    <property type="entry name" value="Peroxidase, domain 2"/>
    <property type="match status" value="1"/>
</dbReference>
<dbReference type="AlphaFoldDB" id="A0AAD3NRC7"/>
<dbReference type="Proteomes" id="UP001234787">
    <property type="component" value="Unassembled WGS sequence"/>
</dbReference>
<dbReference type="InterPro" id="IPR010255">
    <property type="entry name" value="Haem_peroxidase_sf"/>
</dbReference>
<feature type="binding site" evidence="9">
    <location>
        <position position="44"/>
    </location>
    <ligand>
        <name>Ca(2+)</name>
        <dbReference type="ChEBI" id="CHEBI:29108"/>
        <label>1</label>
    </ligand>
</feature>
<feature type="binding site" evidence="9">
    <location>
        <position position="46"/>
    </location>
    <ligand>
        <name>Ca(2+)</name>
        <dbReference type="ChEBI" id="CHEBI:29108"/>
        <label>1</label>
    </ligand>
</feature>
<evidence type="ECO:0000256" key="1">
    <source>
        <dbReference type="ARBA" id="ARBA00000189"/>
    </source>
</evidence>
<organism evidence="12 13">
    <name type="scientific">Cryptomeria japonica</name>
    <name type="common">Japanese cedar</name>
    <name type="synonym">Cupressus japonica</name>
    <dbReference type="NCBI Taxonomy" id="3369"/>
    <lineage>
        <taxon>Eukaryota</taxon>
        <taxon>Viridiplantae</taxon>
        <taxon>Streptophyta</taxon>
        <taxon>Embryophyta</taxon>
        <taxon>Tracheophyta</taxon>
        <taxon>Spermatophyta</taxon>
        <taxon>Pinopsida</taxon>
        <taxon>Pinidae</taxon>
        <taxon>Conifers II</taxon>
        <taxon>Cupressales</taxon>
        <taxon>Cupressaceae</taxon>
        <taxon>Cryptomeria</taxon>
    </lineage>
</organism>
<keyword evidence="5 9" id="KW-0479">Metal-binding</keyword>
<name>A0AAD3NRC7_CRYJA</name>
<evidence type="ECO:0000256" key="4">
    <source>
        <dbReference type="ARBA" id="ARBA00022617"/>
    </source>
</evidence>
<gene>
    <name evidence="12" type="ORF">SUGI_1315110</name>
</gene>
<accession>A0AAD3NRC7</accession>
<evidence type="ECO:0000256" key="8">
    <source>
        <dbReference type="PIRSR" id="PIRSR600823-2"/>
    </source>
</evidence>
<comment type="cofactor">
    <cofactor evidence="9">
        <name>Ca(2+)</name>
        <dbReference type="ChEBI" id="CHEBI:29108"/>
    </cofactor>
    <text evidence="9">Binds 2 calcium ions per subunit.</text>
</comment>
<dbReference type="Pfam" id="PF00141">
    <property type="entry name" value="peroxidase"/>
    <property type="match status" value="1"/>
</dbReference>
<dbReference type="PANTHER" id="PTHR31517">
    <property type="match status" value="1"/>
</dbReference>
<dbReference type="GO" id="GO:0006979">
    <property type="term" value="P:response to oxidative stress"/>
    <property type="evidence" value="ECO:0007669"/>
    <property type="project" value="InterPro"/>
</dbReference>
<feature type="binding site" evidence="8">
    <location>
        <position position="136"/>
    </location>
    <ligand>
        <name>substrate</name>
    </ligand>
</feature>
<dbReference type="InterPro" id="IPR002016">
    <property type="entry name" value="Haem_peroxidase"/>
</dbReference>
<proteinExistence type="inferred from homology"/>
<keyword evidence="13" id="KW-1185">Reference proteome</keyword>
<keyword evidence="4" id="KW-0349">Heme</keyword>
<keyword evidence="7" id="KW-0408">Iron</keyword>
<protein>
    <recommendedName>
        <fullName evidence="11">Plant heme peroxidase family profile domain-containing protein</fullName>
    </recommendedName>
</protein>
<dbReference type="PRINTS" id="PR00461">
    <property type="entry name" value="PLPEROXIDASE"/>
</dbReference>
<evidence type="ECO:0000256" key="9">
    <source>
        <dbReference type="PIRSR" id="PIRSR600823-3"/>
    </source>
</evidence>
<feature type="binding site" evidence="9">
    <location>
        <position position="60"/>
    </location>
    <ligand>
        <name>Ca(2+)</name>
        <dbReference type="ChEBI" id="CHEBI:29108"/>
        <label>1</label>
    </ligand>
</feature>
<dbReference type="GO" id="GO:0140825">
    <property type="term" value="F:lactoperoxidase activity"/>
    <property type="evidence" value="ECO:0007669"/>
    <property type="project" value="UniProtKB-EC"/>
</dbReference>
<comment type="cofactor">
    <cofactor evidence="2">
        <name>heme b</name>
        <dbReference type="ChEBI" id="CHEBI:60344"/>
    </cofactor>
</comment>
<dbReference type="PROSITE" id="PS50873">
    <property type="entry name" value="PEROXIDASE_4"/>
    <property type="match status" value="1"/>
</dbReference>
<reference evidence="12" key="1">
    <citation type="submission" date="2022-12" db="EMBL/GenBank/DDBJ databases">
        <title>Chromosome-Level Genome Assembly of Japanese Cedar (Cryptomeriajaponica D. Don).</title>
        <authorList>
            <person name="Fujino T."/>
            <person name="Yamaguchi K."/>
            <person name="Yokoyama T."/>
            <person name="Hamanaka T."/>
            <person name="Harazono Y."/>
            <person name="Kamada H."/>
            <person name="Kobayashi W."/>
            <person name="Ujino-Ihara T."/>
            <person name="Uchiyama K."/>
            <person name="Matsumoto A."/>
            <person name="Izuno A."/>
            <person name="Tsumura Y."/>
            <person name="Toyoda A."/>
            <person name="Shigenobu S."/>
            <person name="Moriguchi Y."/>
            <person name="Ueno S."/>
            <person name="Kasahara M."/>
        </authorList>
    </citation>
    <scope>NUCLEOTIDE SEQUENCE</scope>
</reference>
<evidence type="ECO:0000256" key="10">
    <source>
        <dbReference type="RuleBase" id="RU004241"/>
    </source>
</evidence>
<evidence type="ECO:0000256" key="6">
    <source>
        <dbReference type="ARBA" id="ARBA00023002"/>
    </source>
</evidence>
<dbReference type="GO" id="GO:0020037">
    <property type="term" value="F:heme binding"/>
    <property type="evidence" value="ECO:0007669"/>
    <property type="project" value="InterPro"/>
</dbReference>
<dbReference type="Gene3D" id="1.10.520.10">
    <property type="match status" value="1"/>
</dbReference>
<sequence>MQNLHLRGRLVQLRITTVNDTNQGSPPRTLGAQHKTQIWTQLQGCDASVMIQSTTNNSVEKDFQDNLSLVGDGFDTIVKAKQVVENMCPKTMSSVDILAIATRDVIQLVGGPRNSVELGRRNGLISQASRVNGNLPKGSFNLVQLVSLFRSKGLSPTDMIALSTNKLFYLIIVIT</sequence>
<dbReference type="EMBL" id="BSEH01000102">
    <property type="protein sequence ID" value="GLJ57328.1"/>
    <property type="molecule type" value="Genomic_DNA"/>
</dbReference>
<evidence type="ECO:0000256" key="5">
    <source>
        <dbReference type="ARBA" id="ARBA00022723"/>
    </source>
</evidence>
<keyword evidence="6" id="KW-0560">Oxidoreductase</keyword>
<comment type="similarity">
    <text evidence="10">Belongs to the peroxidase family.</text>
</comment>
<keyword evidence="9" id="KW-0106">Calcium</keyword>
<dbReference type="SUPFAM" id="SSF48113">
    <property type="entry name" value="Heme-dependent peroxidases"/>
    <property type="match status" value="1"/>
</dbReference>
<evidence type="ECO:0000313" key="12">
    <source>
        <dbReference type="EMBL" id="GLJ57328.1"/>
    </source>
</evidence>
<evidence type="ECO:0000256" key="2">
    <source>
        <dbReference type="ARBA" id="ARBA00001970"/>
    </source>
</evidence>
<evidence type="ECO:0000256" key="3">
    <source>
        <dbReference type="ARBA" id="ARBA00022559"/>
    </source>
</evidence>
<dbReference type="GO" id="GO:0046872">
    <property type="term" value="F:metal ion binding"/>
    <property type="evidence" value="ECO:0007669"/>
    <property type="project" value="UniProtKB-KW"/>
</dbReference>
<feature type="domain" description="Plant heme peroxidase family profile" evidence="11">
    <location>
        <begin position="42"/>
        <end position="163"/>
    </location>
</feature>
<dbReference type="InterPro" id="IPR000823">
    <property type="entry name" value="Peroxidase_pln"/>
</dbReference>
<evidence type="ECO:0000256" key="7">
    <source>
        <dbReference type="ARBA" id="ARBA00023004"/>
    </source>
</evidence>